<dbReference type="Proteomes" id="UP000662438">
    <property type="component" value="Unassembled WGS sequence"/>
</dbReference>
<dbReference type="RefSeq" id="WP_006808811.1">
    <property type="nucleotide sequence ID" value="NZ_CAIZUP010000008.1"/>
</dbReference>
<dbReference type="InterPro" id="IPR036412">
    <property type="entry name" value="HAD-like_sf"/>
</dbReference>
<gene>
    <name evidence="2" type="ORF">ISX34_15865</name>
    <name evidence="3" type="ORF">QPR60_00255</name>
</gene>
<dbReference type="GO" id="GO:0046872">
    <property type="term" value="F:metal ion binding"/>
    <property type="evidence" value="ECO:0007669"/>
    <property type="project" value="UniProtKB-KW"/>
</dbReference>
<accession>A0AAX3Z2F7</accession>
<sequence>MRKHAAFFDVDETLINIKSMFDFYDFWCRENNQNDRLQRYMSRFRTDVKDGVPRETLNRDYVWESIPRLPDMQLKKTGTLFKSLLR</sequence>
<dbReference type="GeneID" id="93201779"/>
<evidence type="ECO:0000313" key="4">
    <source>
        <dbReference type="Proteomes" id="UP000662438"/>
    </source>
</evidence>
<protein>
    <submittedName>
        <fullName evidence="3">Haloacid dehalogenase</fullName>
    </submittedName>
</protein>
<reference evidence="2 4" key="1">
    <citation type="submission" date="2020-10" db="EMBL/GenBank/DDBJ databases">
        <title>Genomic surveiliance of eskapee pathogens from blood stream infections in KZN.</title>
        <authorList>
            <person name="Hetsa B.A."/>
            <person name="Amoako D.G."/>
            <person name="Akebe A.L.K."/>
            <person name="Essack S."/>
        </authorList>
    </citation>
    <scope>NUCLEOTIDE SEQUENCE [LARGE SCALE GENOMIC DNA]</scope>
    <source>
        <strain evidence="2 4">E6</strain>
    </source>
</reference>
<dbReference type="InterPro" id="IPR023214">
    <property type="entry name" value="HAD_sf"/>
</dbReference>
<name>A0AAX3Z2F7_9ENTR</name>
<dbReference type="EMBL" id="CP126746">
    <property type="protein sequence ID" value="WMB11328.1"/>
    <property type="molecule type" value="Genomic_DNA"/>
</dbReference>
<dbReference type="Proteomes" id="UP001229386">
    <property type="component" value="Chromosome"/>
</dbReference>
<keyword evidence="1" id="KW-0479">Metal-binding</keyword>
<evidence type="ECO:0000313" key="3">
    <source>
        <dbReference type="EMBL" id="WMB11328.1"/>
    </source>
</evidence>
<organism evidence="3 5">
    <name type="scientific">Enterobacter hormaechei</name>
    <dbReference type="NCBI Taxonomy" id="158836"/>
    <lineage>
        <taxon>Bacteria</taxon>
        <taxon>Pseudomonadati</taxon>
        <taxon>Pseudomonadota</taxon>
        <taxon>Gammaproteobacteria</taxon>
        <taxon>Enterobacterales</taxon>
        <taxon>Enterobacteriaceae</taxon>
        <taxon>Enterobacter</taxon>
        <taxon>Enterobacter cloacae complex</taxon>
    </lineage>
</organism>
<reference evidence="3" key="2">
    <citation type="journal article" date="2023" name="J. Antimicrob. Chemother.">
        <title>Emergence of OXA-48-producing Enterobacter hormaechei in a Swiss companion animal clinic and their genetic relationship to clinical human isolates.</title>
        <authorList>
            <person name="Dona V."/>
            <person name="Nordmann P."/>
            <person name="Kittl S."/>
            <person name="Schuller S."/>
            <person name="Bouvier M."/>
            <person name="Poirel L."/>
            <person name="Endimiani A."/>
            <person name="Perreten V."/>
        </authorList>
    </citation>
    <scope>NUCLEOTIDE SEQUENCE</scope>
    <source>
        <strain evidence="3">Ehh_25</strain>
    </source>
</reference>
<dbReference type="EMBL" id="JADIXG010000017">
    <property type="protein sequence ID" value="MBF1971347.1"/>
    <property type="molecule type" value="Genomic_DNA"/>
</dbReference>
<proteinExistence type="predicted"/>
<dbReference type="Gene3D" id="3.40.50.1000">
    <property type="entry name" value="HAD superfamily/HAD-like"/>
    <property type="match status" value="1"/>
</dbReference>
<dbReference type="AlphaFoldDB" id="A0AAX3Z2F7"/>
<dbReference type="Gene3D" id="1.20.1440.100">
    <property type="entry name" value="SG protein - dephosphorylation function"/>
    <property type="match status" value="1"/>
</dbReference>
<evidence type="ECO:0000313" key="2">
    <source>
        <dbReference type="EMBL" id="MBF1971347.1"/>
    </source>
</evidence>
<evidence type="ECO:0000313" key="5">
    <source>
        <dbReference type="Proteomes" id="UP001229386"/>
    </source>
</evidence>
<evidence type="ECO:0000256" key="1">
    <source>
        <dbReference type="ARBA" id="ARBA00022723"/>
    </source>
</evidence>
<dbReference type="SUPFAM" id="SSF56784">
    <property type="entry name" value="HAD-like"/>
    <property type="match status" value="1"/>
</dbReference>